<accession>A0ABT4D3D0</accession>
<name>A0ABT4D3D0_9CLOT</name>
<dbReference type="InterPro" id="IPR004089">
    <property type="entry name" value="MCPsignal_dom"/>
</dbReference>
<protein>
    <submittedName>
        <fullName evidence="7">Methyl-accepting chemotaxis protein</fullName>
    </submittedName>
</protein>
<dbReference type="PANTHER" id="PTHR32089:SF112">
    <property type="entry name" value="LYSOZYME-LIKE PROTEIN-RELATED"/>
    <property type="match status" value="1"/>
</dbReference>
<dbReference type="RefSeq" id="WP_268041005.1">
    <property type="nucleotide sequence ID" value="NZ_JAPQER010000003.1"/>
</dbReference>
<comment type="similarity">
    <text evidence="2">Belongs to the methyl-accepting chemotaxis (MCP) protein family.</text>
</comment>
<keyword evidence="4" id="KW-0812">Transmembrane</keyword>
<evidence type="ECO:0000259" key="5">
    <source>
        <dbReference type="PROSITE" id="PS50111"/>
    </source>
</evidence>
<dbReference type="SUPFAM" id="SSF103190">
    <property type="entry name" value="Sensory domain-like"/>
    <property type="match status" value="1"/>
</dbReference>
<keyword evidence="4" id="KW-1133">Transmembrane helix</keyword>
<dbReference type="Proteomes" id="UP001078443">
    <property type="component" value="Unassembled WGS sequence"/>
</dbReference>
<dbReference type="PANTHER" id="PTHR32089">
    <property type="entry name" value="METHYL-ACCEPTING CHEMOTAXIS PROTEIN MCPB"/>
    <property type="match status" value="1"/>
</dbReference>
<organism evidence="7 8">
    <name type="scientific">Clostridium aestuarii</name>
    <dbReference type="NCBI Taxonomy" id="338193"/>
    <lineage>
        <taxon>Bacteria</taxon>
        <taxon>Bacillati</taxon>
        <taxon>Bacillota</taxon>
        <taxon>Clostridia</taxon>
        <taxon>Eubacteriales</taxon>
        <taxon>Clostridiaceae</taxon>
        <taxon>Clostridium</taxon>
    </lineage>
</organism>
<dbReference type="Gene3D" id="6.10.340.10">
    <property type="match status" value="1"/>
</dbReference>
<dbReference type="InterPro" id="IPR003660">
    <property type="entry name" value="HAMP_dom"/>
</dbReference>
<dbReference type="Pfam" id="PF00015">
    <property type="entry name" value="MCPsignal"/>
    <property type="match status" value="1"/>
</dbReference>
<dbReference type="PROSITE" id="PS50111">
    <property type="entry name" value="CHEMOTAXIS_TRANSDUC_2"/>
    <property type="match status" value="1"/>
</dbReference>
<keyword evidence="8" id="KW-1185">Reference proteome</keyword>
<dbReference type="SUPFAM" id="SSF58104">
    <property type="entry name" value="Methyl-accepting chemotaxis protein (MCP) signaling domain"/>
    <property type="match status" value="1"/>
</dbReference>
<feature type="domain" description="Methyl-accepting transducer" evidence="5">
    <location>
        <begin position="276"/>
        <end position="533"/>
    </location>
</feature>
<gene>
    <name evidence="7" type="ORF">OW763_10165</name>
</gene>
<sequence length="564" mass="63160">MSKLGKKFIRMFLILWVIFIVPLVVNCSITYNNVLTSLQENEEKIVKEGIQHIDVSKLENLMNHNSMESQEYKEILNSMLKFKGSKNVEYLYVFGQKNNKEGYVIVDAGADPDDLGAEYELEDEMLKAFNGETASIDKPTTDEWGTWMSAYAPIKNTNGEVIAILGVDNNVTAYIYIINNVLKALIASGIVSLVLSLFLSLKFSRKISKDVGAIKIYLDKMKNGDLSENFTLNTKDEFELIAKSINDFRINISKVLFEAKEISELVNNTSDTVTENSHQMSAAIQQIATTVDNIANDVQEQTALSDNTVQVVETLAGDINNTSVEINTVYNLSQHSSELNHNQRDSMQELIYSYKEAKELTDKMSSEIVILNEKTQQIGKVTEVINSIAEQTNLLALNAAIEAARAGEQGKGFAVVAEEIRKLAEQSSYSTKEINNMIKNVQETVGGVVDKIKLSKEFSDNQFEIVDKSTSEFDKLYENINNIIKKIQVIQLSVDNVHMSKEEVIKFIDKVNEMMEKDSAALQEISASIEEESTIVEEIADNMIGLSSKTNELDNVMNNFKVNS</sequence>
<evidence type="ECO:0000256" key="2">
    <source>
        <dbReference type="ARBA" id="ARBA00029447"/>
    </source>
</evidence>
<dbReference type="CDD" id="cd18773">
    <property type="entry name" value="PDC1_HK_sensor"/>
    <property type="match status" value="1"/>
</dbReference>
<dbReference type="Pfam" id="PF00672">
    <property type="entry name" value="HAMP"/>
    <property type="match status" value="1"/>
</dbReference>
<reference evidence="7" key="1">
    <citation type="submission" date="2022-12" db="EMBL/GenBank/DDBJ databases">
        <authorList>
            <person name="Wang J."/>
        </authorList>
    </citation>
    <scope>NUCLEOTIDE SEQUENCE</scope>
    <source>
        <strain evidence="7">HY-45-18</strain>
    </source>
</reference>
<dbReference type="Gene3D" id="1.10.287.950">
    <property type="entry name" value="Methyl-accepting chemotaxis protein"/>
    <property type="match status" value="1"/>
</dbReference>
<evidence type="ECO:0000256" key="3">
    <source>
        <dbReference type="PROSITE-ProRule" id="PRU00284"/>
    </source>
</evidence>
<dbReference type="PROSITE" id="PS50885">
    <property type="entry name" value="HAMP"/>
    <property type="match status" value="1"/>
</dbReference>
<dbReference type="InterPro" id="IPR029151">
    <property type="entry name" value="Sensor-like_sf"/>
</dbReference>
<evidence type="ECO:0000313" key="7">
    <source>
        <dbReference type="EMBL" id="MCY6484705.1"/>
    </source>
</evidence>
<dbReference type="SMART" id="SM00304">
    <property type="entry name" value="HAMP"/>
    <property type="match status" value="2"/>
</dbReference>
<feature type="transmembrane region" description="Helical" evidence="4">
    <location>
        <begin position="173"/>
        <end position="199"/>
    </location>
</feature>
<keyword evidence="4" id="KW-0472">Membrane</keyword>
<dbReference type="SMART" id="SM00283">
    <property type="entry name" value="MA"/>
    <property type="match status" value="1"/>
</dbReference>
<evidence type="ECO:0000256" key="4">
    <source>
        <dbReference type="SAM" id="Phobius"/>
    </source>
</evidence>
<feature type="domain" description="HAMP" evidence="6">
    <location>
        <begin position="205"/>
        <end position="257"/>
    </location>
</feature>
<evidence type="ECO:0000259" key="6">
    <source>
        <dbReference type="PROSITE" id="PS50885"/>
    </source>
</evidence>
<proteinExistence type="inferred from homology"/>
<comment type="caution">
    <text evidence="7">The sequence shown here is derived from an EMBL/GenBank/DDBJ whole genome shotgun (WGS) entry which is preliminary data.</text>
</comment>
<dbReference type="EMBL" id="JAPQER010000003">
    <property type="protein sequence ID" value="MCY6484705.1"/>
    <property type="molecule type" value="Genomic_DNA"/>
</dbReference>
<keyword evidence="1 3" id="KW-0807">Transducer</keyword>
<evidence type="ECO:0000256" key="1">
    <source>
        <dbReference type="ARBA" id="ARBA00023224"/>
    </source>
</evidence>
<evidence type="ECO:0000313" key="8">
    <source>
        <dbReference type="Proteomes" id="UP001078443"/>
    </source>
</evidence>